<feature type="domain" description="MoaF-like" evidence="2">
    <location>
        <begin position="42"/>
        <end position="123"/>
    </location>
</feature>
<comment type="caution">
    <text evidence="3">The sequence shown here is derived from an EMBL/GenBank/DDBJ whole genome shotgun (WGS) entry which is preliminary data.</text>
</comment>
<keyword evidence="1" id="KW-0732">Signal</keyword>
<evidence type="ECO:0000259" key="2">
    <source>
        <dbReference type="Pfam" id="PF22036"/>
    </source>
</evidence>
<feature type="signal peptide" evidence="1">
    <location>
        <begin position="1"/>
        <end position="21"/>
    </location>
</feature>
<name>A0ABR7QRP4_9FLAO</name>
<dbReference type="InterPro" id="IPR053892">
    <property type="entry name" value="MoaF-like"/>
</dbReference>
<dbReference type="InterPro" id="IPR012674">
    <property type="entry name" value="Calycin"/>
</dbReference>
<evidence type="ECO:0000313" key="4">
    <source>
        <dbReference type="Proteomes" id="UP000618952"/>
    </source>
</evidence>
<evidence type="ECO:0000313" key="3">
    <source>
        <dbReference type="EMBL" id="MBC8769861.1"/>
    </source>
</evidence>
<feature type="chain" id="PRO_5047054836" description="MoaF-like domain-containing protein" evidence="1">
    <location>
        <begin position="22"/>
        <end position="149"/>
    </location>
</feature>
<sequence>METKLVTFICLALFSVGLSSAQSKTAEENKFQFGQPEHFLDGYSLNFQYQDGTAIHMEFYNGKAKYEWVAGPAKGNGNKDILYRSRKIGNNLYWINWHEIDKKDYLTLVFDFDKMLVHSSIIVGYENKPERNLITVFKSGIIDHLKTAE</sequence>
<proteinExistence type="predicted"/>
<dbReference type="EMBL" id="JACLHY010000023">
    <property type="protein sequence ID" value="MBC8769861.1"/>
    <property type="molecule type" value="Genomic_DNA"/>
</dbReference>
<dbReference type="Gene3D" id="2.40.128.20">
    <property type="match status" value="1"/>
</dbReference>
<protein>
    <recommendedName>
        <fullName evidence="2">MoaF-like domain-containing protein</fullName>
    </recommendedName>
</protein>
<accession>A0ABR7QRP4</accession>
<evidence type="ECO:0000256" key="1">
    <source>
        <dbReference type="SAM" id="SignalP"/>
    </source>
</evidence>
<keyword evidence="4" id="KW-1185">Reference proteome</keyword>
<dbReference type="Proteomes" id="UP000618952">
    <property type="component" value="Unassembled WGS sequence"/>
</dbReference>
<dbReference type="Pfam" id="PF22036">
    <property type="entry name" value="MoaF_like"/>
    <property type="match status" value="1"/>
</dbReference>
<organism evidence="3 4">
    <name type="scientific">Arenibacter arenosicollis</name>
    <dbReference type="NCBI Taxonomy" id="2762274"/>
    <lineage>
        <taxon>Bacteria</taxon>
        <taxon>Pseudomonadati</taxon>
        <taxon>Bacteroidota</taxon>
        <taxon>Flavobacteriia</taxon>
        <taxon>Flavobacteriales</taxon>
        <taxon>Flavobacteriaceae</taxon>
        <taxon>Arenibacter</taxon>
    </lineage>
</organism>
<gene>
    <name evidence="3" type="ORF">H4O18_17815</name>
</gene>
<reference evidence="3 4" key="1">
    <citation type="submission" date="2020-08" db="EMBL/GenBank/DDBJ databases">
        <title>Arenibacter gaetbuli sp. nov., isolated from a sand dune.</title>
        <authorList>
            <person name="Park S."/>
            <person name="Yoon J.-H."/>
        </authorList>
    </citation>
    <scope>NUCLEOTIDE SEQUENCE [LARGE SCALE GENOMIC DNA]</scope>
    <source>
        <strain evidence="3 4">BSSL-BM3</strain>
    </source>
</reference>
<dbReference type="RefSeq" id="WP_187587136.1">
    <property type="nucleotide sequence ID" value="NZ_JACLHY010000023.1"/>
</dbReference>